<sequence>MKAFYRRWNKDTFGNVSIKIQAAEASFCTAEQAFDEDPSMVNQNTYLLAKEKLERILSQEEMLWRQKSRIKWLHDGTIIHYKDSVDTPHDGVDTMFQALSQNMKNWSTSVDTRPGQVDTRGRS</sequence>
<evidence type="ECO:0000313" key="2">
    <source>
        <dbReference type="Proteomes" id="UP000652761"/>
    </source>
</evidence>
<keyword evidence="2" id="KW-1185">Reference proteome</keyword>
<dbReference type="Proteomes" id="UP000652761">
    <property type="component" value="Unassembled WGS sequence"/>
</dbReference>
<reference evidence="1" key="1">
    <citation type="submission" date="2017-07" db="EMBL/GenBank/DDBJ databases">
        <title>Taro Niue Genome Assembly and Annotation.</title>
        <authorList>
            <person name="Atibalentja N."/>
            <person name="Keating K."/>
            <person name="Fields C.J."/>
        </authorList>
    </citation>
    <scope>NUCLEOTIDE SEQUENCE</scope>
    <source>
        <strain evidence="1">Niue_2</strain>
        <tissue evidence="1">Leaf</tissue>
    </source>
</reference>
<accession>A0A843TYM1</accession>
<organism evidence="1 2">
    <name type="scientific">Colocasia esculenta</name>
    <name type="common">Wild taro</name>
    <name type="synonym">Arum esculentum</name>
    <dbReference type="NCBI Taxonomy" id="4460"/>
    <lineage>
        <taxon>Eukaryota</taxon>
        <taxon>Viridiplantae</taxon>
        <taxon>Streptophyta</taxon>
        <taxon>Embryophyta</taxon>
        <taxon>Tracheophyta</taxon>
        <taxon>Spermatophyta</taxon>
        <taxon>Magnoliopsida</taxon>
        <taxon>Liliopsida</taxon>
        <taxon>Araceae</taxon>
        <taxon>Aroideae</taxon>
        <taxon>Colocasieae</taxon>
        <taxon>Colocasia</taxon>
    </lineage>
</organism>
<proteinExistence type="predicted"/>
<dbReference type="AlphaFoldDB" id="A0A843TYM1"/>
<gene>
    <name evidence="1" type="ORF">Taro_007032</name>
</gene>
<name>A0A843TYM1_COLES</name>
<evidence type="ECO:0000313" key="1">
    <source>
        <dbReference type="EMBL" id="MQL74660.1"/>
    </source>
</evidence>
<protein>
    <submittedName>
        <fullName evidence="1">Uncharacterized protein</fullName>
    </submittedName>
</protein>
<comment type="caution">
    <text evidence="1">The sequence shown here is derived from an EMBL/GenBank/DDBJ whole genome shotgun (WGS) entry which is preliminary data.</text>
</comment>
<dbReference type="EMBL" id="NMUH01000218">
    <property type="protein sequence ID" value="MQL74660.1"/>
    <property type="molecule type" value="Genomic_DNA"/>
</dbReference>